<reference evidence="1 2" key="1">
    <citation type="submission" date="2021-03" db="EMBL/GenBank/DDBJ databases">
        <title>Novel species identification of genus Shewanella.</title>
        <authorList>
            <person name="Liu G."/>
            <person name="Zhang Q."/>
        </authorList>
    </citation>
    <scope>NUCLEOTIDE SEQUENCE [LARGE SCALE GENOMIC DNA]</scope>
    <source>
        <strain evidence="1 2">FJAT-51800</strain>
    </source>
</reference>
<dbReference type="RefSeq" id="WP_207355632.1">
    <property type="nucleotide sequence ID" value="NZ_CP071503.1"/>
</dbReference>
<dbReference type="Gene3D" id="1.25.40.20">
    <property type="entry name" value="Ankyrin repeat-containing domain"/>
    <property type="match status" value="1"/>
</dbReference>
<accession>A0ABX7QT49</accession>
<protein>
    <recommendedName>
        <fullName evidence="3">Ankyrin repeat-containing protein</fullName>
    </recommendedName>
</protein>
<keyword evidence="2" id="KW-1185">Reference proteome</keyword>
<organism evidence="1 2">
    <name type="scientific">Shewanella avicenniae</name>
    <dbReference type="NCBI Taxonomy" id="2814294"/>
    <lineage>
        <taxon>Bacteria</taxon>
        <taxon>Pseudomonadati</taxon>
        <taxon>Pseudomonadota</taxon>
        <taxon>Gammaproteobacteria</taxon>
        <taxon>Alteromonadales</taxon>
        <taxon>Shewanellaceae</taxon>
        <taxon>Shewanella</taxon>
    </lineage>
</organism>
<name>A0ABX7QT49_9GAMM</name>
<evidence type="ECO:0000313" key="1">
    <source>
        <dbReference type="EMBL" id="QSX34429.1"/>
    </source>
</evidence>
<proteinExistence type="predicted"/>
<sequence length="649" mass="72621">MKKWLLLLVLLVIAIVVGVWLSAVQSSSPVEFGASADSGLLSADAASSDPKKAATSVKALDTTNFAECRRFTVDKQSEEGKWFRDSYESWGSYLAQGYSLDDITAAIDHLGNSNFAESFRITQLREHSQLQQTNHQLTQSFYDELSDDETEAAESMGFSIMRVVPNPQLVQFIALPEAEKAQQVGKQEVSVDDIAALMLDPQVAETDIQALLAQVANVNATVGFEQLASTSLLDFAIFGNRGAIVKQLLDGGMPLSNDRYLGASQEWALVNLSEQMDRDDAATAKAVNIVNLLIPYGAGSRFSQHSDTLIEGSIPRWYFKFDPSDIARLQQDYGLDLTQIPPREAMPMDDDSASSALISELELQRRDYLNQTLGVTDANDAFSRCNNTLAAVEQRWKAKRAGDELYALRQQYPDNTALLLQQAATIDPLVVDLYREQTISSYPQRVVPEAHDILMSLGRDNDIDRVISKLQPLELTVPQKNYVVLQALYFDGRYYRKLADSSLFSDDVPYYTLARHQLTKPFVEQLEQGGADLTDKDDRGKTLLYYAVAAHKLELMDYLQQQGYPFDLDELHGEDPLHQVLDVSRGDFDPAKLLPMVEILMRYQPTINPFHLQRLALMKLMYPALYQQLADKSPQLQVNDATPLPNVRP</sequence>
<evidence type="ECO:0008006" key="3">
    <source>
        <dbReference type="Google" id="ProtNLM"/>
    </source>
</evidence>
<evidence type="ECO:0000313" key="2">
    <source>
        <dbReference type="Proteomes" id="UP000662770"/>
    </source>
</evidence>
<dbReference type="Proteomes" id="UP000662770">
    <property type="component" value="Chromosome"/>
</dbReference>
<dbReference type="EMBL" id="CP071503">
    <property type="protein sequence ID" value="QSX34429.1"/>
    <property type="molecule type" value="Genomic_DNA"/>
</dbReference>
<dbReference type="InterPro" id="IPR036770">
    <property type="entry name" value="Ankyrin_rpt-contain_sf"/>
</dbReference>
<gene>
    <name evidence="1" type="ORF">JYB87_04035</name>
</gene>
<dbReference type="SUPFAM" id="SSF48403">
    <property type="entry name" value="Ankyrin repeat"/>
    <property type="match status" value="1"/>
</dbReference>